<feature type="region of interest" description="Disordered" evidence="1">
    <location>
        <begin position="167"/>
        <end position="186"/>
    </location>
</feature>
<name>A0A6A4M5V8_9ERIC</name>
<feature type="region of interest" description="Disordered" evidence="1">
    <location>
        <begin position="362"/>
        <end position="387"/>
    </location>
</feature>
<feature type="compositionally biased region" description="Polar residues" evidence="1">
    <location>
        <begin position="265"/>
        <end position="277"/>
    </location>
</feature>
<feature type="compositionally biased region" description="Low complexity" evidence="1">
    <location>
        <begin position="167"/>
        <end position="185"/>
    </location>
</feature>
<sequence length="435" mass="48730">MHSPDFTSSFETRTAEESCHAQITKVKVRIKEFKASDVSGQSCHAQITKASQEEDMETSQAYNGSSIYVISAPSSPSRFSSPNNNMVHFYSARTSPCRMGAVLEEESTDFDDFEFETSKRFGQEGYSEFEKRPACESLVPMAFADELFSNGQVAFLKPPPRLTYYSSPNGISNRSSSSAASSPNPVLKIPFPRWKNTWSDEFDPFAVALEKVTEEKKGKSHHHRRSRSLSPFRTTTAPPELQDQNKQGGPPSLELMKHHMGPNCPQENDPQKSSQMVVISPRSGPPNKHKGYYLPFGKKVRPMKVGHEGTMKAVEEEETTESSGGENRGQKGKGFLGRENNEGKAMKEQVAALWKRLRSLSEPPKKKEIRKKLSSKLKGNAQKDAEKVVVEEPKMEITPYMPRMGTRLKQQVLQFEATELEMNQLSHLASTTALK</sequence>
<dbReference type="AlphaFoldDB" id="A0A6A4M5V8"/>
<proteinExistence type="predicted"/>
<feature type="non-terminal residue" evidence="2">
    <location>
        <position position="1"/>
    </location>
</feature>
<feature type="compositionally biased region" description="Polar residues" evidence="1">
    <location>
        <begin position="229"/>
        <end position="247"/>
    </location>
</feature>
<keyword evidence="3" id="KW-1185">Reference proteome</keyword>
<feature type="compositionally biased region" description="Basic residues" evidence="1">
    <location>
        <begin position="218"/>
        <end position="227"/>
    </location>
</feature>
<accession>A0A6A4M5V8</accession>
<organism evidence="2 3">
    <name type="scientific">Rhododendron williamsianum</name>
    <dbReference type="NCBI Taxonomy" id="262921"/>
    <lineage>
        <taxon>Eukaryota</taxon>
        <taxon>Viridiplantae</taxon>
        <taxon>Streptophyta</taxon>
        <taxon>Embryophyta</taxon>
        <taxon>Tracheophyta</taxon>
        <taxon>Spermatophyta</taxon>
        <taxon>Magnoliopsida</taxon>
        <taxon>eudicotyledons</taxon>
        <taxon>Gunneridae</taxon>
        <taxon>Pentapetalae</taxon>
        <taxon>asterids</taxon>
        <taxon>Ericales</taxon>
        <taxon>Ericaceae</taxon>
        <taxon>Ericoideae</taxon>
        <taxon>Rhodoreae</taxon>
        <taxon>Rhododendron</taxon>
    </lineage>
</organism>
<dbReference type="Proteomes" id="UP000428333">
    <property type="component" value="Linkage Group LG04"/>
</dbReference>
<feature type="region of interest" description="Disordered" evidence="1">
    <location>
        <begin position="214"/>
        <end position="294"/>
    </location>
</feature>
<gene>
    <name evidence="2" type="ORF">C3L33_05964</name>
</gene>
<evidence type="ECO:0000313" key="2">
    <source>
        <dbReference type="EMBL" id="KAE9462127.1"/>
    </source>
</evidence>
<dbReference type="EMBL" id="QEFC01000920">
    <property type="protein sequence ID" value="KAE9462127.1"/>
    <property type="molecule type" value="Genomic_DNA"/>
</dbReference>
<reference evidence="2 3" key="1">
    <citation type="journal article" date="2019" name="Genome Biol. Evol.">
        <title>The Rhododendron genome and chromosomal organization provide insight into shared whole-genome duplications across the heath family (Ericaceae).</title>
        <authorList>
            <person name="Soza V.L."/>
            <person name="Lindsley D."/>
            <person name="Waalkes A."/>
            <person name="Ramage E."/>
            <person name="Patwardhan R.P."/>
            <person name="Burton J.N."/>
            <person name="Adey A."/>
            <person name="Kumar A."/>
            <person name="Qiu R."/>
            <person name="Shendure J."/>
            <person name="Hall B."/>
        </authorList>
    </citation>
    <scope>NUCLEOTIDE SEQUENCE [LARGE SCALE GENOMIC DNA]</scope>
    <source>
        <strain evidence="2">RSF 1966-606</strain>
    </source>
</reference>
<comment type="caution">
    <text evidence="2">The sequence shown here is derived from an EMBL/GenBank/DDBJ whole genome shotgun (WGS) entry which is preliminary data.</text>
</comment>
<feature type="region of interest" description="Disordered" evidence="1">
    <location>
        <begin position="311"/>
        <end position="344"/>
    </location>
</feature>
<dbReference type="OrthoDB" id="693822at2759"/>
<evidence type="ECO:0000256" key="1">
    <source>
        <dbReference type="SAM" id="MobiDB-lite"/>
    </source>
</evidence>
<protein>
    <submittedName>
        <fullName evidence="2">Uncharacterized protein</fullName>
    </submittedName>
</protein>
<evidence type="ECO:0000313" key="3">
    <source>
        <dbReference type="Proteomes" id="UP000428333"/>
    </source>
</evidence>